<evidence type="ECO:0000313" key="2">
    <source>
        <dbReference type="EMBL" id="MFC7450498.1"/>
    </source>
</evidence>
<name>A0ABW2S3U6_9NOCA</name>
<feature type="non-terminal residue" evidence="2">
    <location>
        <position position="438"/>
    </location>
</feature>
<dbReference type="RefSeq" id="WP_378408491.1">
    <property type="nucleotide sequence ID" value="NZ_JBHTCS010000026.1"/>
</dbReference>
<dbReference type="Gene3D" id="2.60.40.10">
    <property type="entry name" value="Immunoglobulins"/>
    <property type="match status" value="3"/>
</dbReference>
<organism evidence="2 3">
    <name type="scientific">Rhodococcus daqingensis</name>
    <dbReference type="NCBI Taxonomy" id="2479363"/>
    <lineage>
        <taxon>Bacteria</taxon>
        <taxon>Bacillati</taxon>
        <taxon>Actinomycetota</taxon>
        <taxon>Actinomycetes</taxon>
        <taxon>Mycobacteriales</taxon>
        <taxon>Nocardiaceae</taxon>
        <taxon>Rhodococcus</taxon>
    </lineage>
</organism>
<dbReference type="Pfam" id="PF16640">
    <property type="entry name" value="Big_3_5"/>
    <property type="match status" value="3"/>
</dbReference>
<feature type="domain" description="Bacterial Ig-like" evidence="1">
    <location>
        <begin position="380"/>
        <end position="437"/>
    </location>
</feature>
<keyword evidence="3" id="KW-1185">Reference proteome</keyword>
<accession>A0ABW2S3U6</accession>
<evidence type="ECO:0000259" key="1">
    <source>
        <dbReference type="Pfam" id="PF16640"/>
    </source>
</evidence>
<feature type="domain" description="Bacterial Ig-like" evidence="1">
    <location>
        <begin position="286"/>
        <end position="369"/>
    </location>
</feature>
<dbReference type="EMBL" id="JBHTCS010000026">
    <property type="protein sequence ID" value="MFC7450498.1"/>
    <property type="molecule type" value="Genomic_DNA"/>
</dbReference>
<proteinExistence type="predicted"/>
<sequence>MSPERSLRSEPRTHAVVRRAAAAASTTAVVALGLGVGGPVASAAPASVNWNDGNSVFTRTISDANPGEGDVITSSTKFERKAWTTLEIINQVKDVHPPCLTYVEGSAKVDGSPRGLESQGPDFAKVTGSWTVYPNIDPKSHTFEFSYRVGADCDRGVPLATRLDYSGGLGSGSYPDKGPTITVRKNVSTTTLAAVANAQVGQAATLSATVAGGANGDTVEFYDGTTKLGTGTLNNGAATYAWTPTAGGAHALSAKYLATARAEGSQSAPQNVTVSVPDEATTTTLTVPASANVGAAVELKATVAPAGAAGTVQFKDGAANIGGPVAVNAGVATLSHTFDAAGAKSITAVYSGGAGFTGSTSAAATVTVSVPDEATTTTVTVPATANVGAAVELKATVAPAGAAGTVQFKDGAANIGGPVAVNAGVATLSHTFDAAGAK</sequence>
<reference evidence="3" key="1">
    <citation type="journal article" date="2019" name="Int. J. Syst. Evol. Microbiol.">
        <title>The Global Catalogue of Microorganisms (GCM) 10K type strain sequencing project: providing services to taxonomists for standard genome sequencing and annotation.</title>
        <authorList>
            <consortium name="The Broad Institute Genomics Platform"/>
            <consortium name="The Broad Institute Genome Sequencing Center for Infectious Disease"/>
            <person name="Wu L."/>
            <person name="Ma J."/>
        </authorList>
    </citation>
    <scope>NUCLEOTIDE SEQUENCE [LARGE SCALE GENOMIC DNA]</scope>
    <source>
        <strain evidence="3">ICMP 19430</strain>
    </source>
</reference>
<dbReference type="Proteomes" id="UP001596484">
    <property type="component" value="Unassembled WGS sequence"/>
</dbReference>
<comment type="caution">
    <text evidence="2">The sequence shown here is derived from an EMBL/GenBank/DDBJ whole genome shotgun (WGS) entry which is preliminary data.</text>
</comment>
<dbReference type="InterPro" id="IPR032109">
    <property type="entry name" value="Big_3_5"/>
</dbReference>
<gene>
    <name evidence="2" type="ORF">ACFQS9_21610</name>
</gene>
<evidence type="ECO:0000313" key="3">
    <source>
        <dbReference type="Proteomes" id="UP001596484"/>
    </source>
</evidence>
<feature type="domain" description="Bacterial Ig-like" evidence="1">
    <location>
        <begin position="193"/>
        <end position="275"/>
    </location>
</feature>
<dbReference type="InterPro" id="IPR013783">
    <property type="entry name" value="Ig-like_fold"/>
</dbReference>
<protein>
    <submittedName>
        <fullName evidence="2">Ig-like domain-containing protein</fullName>
    </submittedName>
</protein>